<proteinExistence type="predicted"/>
<dbReference type="AlphaFoldDB" id="A0A7M7NHQ9"/>
<feature type="compositionally biased region" description="Basic residues" evidence="5">
    <location>
        <begin position="1071"/>
        <end position="1085"/>
    </location>
</feature>
<dbReference type="PROSITE" id="PS50082">
    <property type="entry name" value="WD_REPEATS_2"/>
    <property type="match status" value="6"/>
</dbReference>
<protein>
    <recommendedName>
        <fullName evidence="6">EF-hand domain-containing protein</fullName>
    </recommendedName>
</protein>
<dbReference type="InterPro" id="IPR018247">
    <property type="entry name" value="EF_Hand_1_Ca_BS"/>
</dbReference>
<dbReference type="OrthoDB" id="75172at2759"/>
<dbReference type="InterPro" id="IPR002048">
    <property type="entry name" value="EF_hand_dom"/>
</dbReference>
<feature type="region of interest" description="Disordered" evidence="5">
    <location>
        <begin position="1106"/>
        <end position="1130"/>
    </location>
</feature>
<evidence type="ECO:0000256" key="1">
    <source>
        <dbReference type="ARBA" id="ARBA00022574"/>
    </source>
</evidence>
<feature type="repeat" description="WD" evidence="4">
    <location>
        <begin position="520"/>
        <end position="561"/>
    </location>
</feature>
<evidence type="ECO:0000256" key="3">
    <source>
        <dbReference type="ARBA" id="ARBA00022837"/>
    </source>
</evidence>
<feature type="repeat" description="WD" evidence="4">
    <location>
        <begin position="608"/>
        <end position="649"/>
    </location>
</feature>
<dbReference type="Pfam" id="PF00400">
    <property type="entry name" value="WD40"/>
    <property type="match status" value="6"/>
</dbReference>
<accession>A0A7M7NHQ9</accession>
<dbReference type="Gene3D" id="1.10.238.10">
    <property type="entry name" value="EF-hand"/>
    <property type="match status" value="1"/>
</dbReference>
<dbReference type="EnsemblMetazoa" id="XM_030980684">
    <property type="protein sequence ID" value="XP_030836544"/>
    <property type="gene ID" value="LOC100890858"/>
</dbReference>
<organism evidence="7 8">
    <name type="scientific">Strongylocentrotus purpuratus</name>
    <name type="common">Purple sea urchin</name>
    <dbReference type="NCBI Taxonomy" id="7668"/>
    <lineage>
        <taxon>Eukaryota</taxon>
        <taxon>Metazoa</taxon>
        <taxon>Echinodermata</taxon>
        <taxon>Eleutherozoa</taxon>
        <taxon>Echinozoa</taxon>
        <taxon>Echinoidea</taxon>
        <taxon>Euechinoidea</taxon>
        <taxon>Echinacea</taxon>
        <taxon>Camarodonta</taxon>
        <taxon>Echinidea</taxon>
        <taxon>Strongylocentrotidae</taxon>
        <taxon>Strongylocentrotus</taxon>
    </lineage>
</organism>
<reference evidence="7" key="2">
    <citation type="submission" date="2021-01" db="UniProtKB">
        <authorList>
            <consortium name="EnsemblMetazoa"/>
        </authorList>
    </citation>
    <scope>IDENTIFICATION</scope>
</reference>
<dbReference type="PROSITE" id="PS50294">
    <property type="entry name" value="WD_REPEATS_REGION"/>
    <property type="match status" value="4"/>
</dbReference>
<feature type="repeat" description="WD" evidence="4">
    <location>
        <begin position="484"/>
        <end position="509"/>
    </location>
</feature>
<keyword evidence="1 4" id="KW-0853">WD repeat</keyword>
<dbReference type="InParanoid" id="A0A7M7NHQ9"/>
<feature type="repeat" description="WD" evidence="4">
    <location>
        <begin position="751"/>
        <end position="791"/>
    </location>
</feature>
<evidence type="ECO:0000313" key="7">
    <source>
        <dbReference type="EnsemblMetazoa" id="XP_030836544"/>
    </source>
</evidence>
<name>A0A7M7NHQ9_STRPU</name>
<dbReference type="CDD" id="cd00051">
    <property type="entry name" value="EFh"/>
    <property type="match status" value="1"/>
</dbReference>
<feature type="region of interest" description="Disordered" evidence="5">
    <location>
        <begin position="1"/>
        <end position="69"/>
    </location>
</feature>
<evidence type="ECO:0000256" key="5">
    <source>
        <dbReference type="SAM" id="MobiDB-lite"/>
    </source>
</evidence>
<keyword evidence="3" id="KW-0106">Calcium</keyword>
<dbReference type="SMART" id="SM00054">
    <property type="entry name" value="EFh"/>
    <property type="match status" value="2"/>
</dbReference>
<evidence type="ECO:0000259" key="6">
    <source>
        <dbReference type="PROSITE" id="PS50222"/>
    </source>
</evidence>
<dbReference type="InterPro" id="IPR051242">
    <property type="entry name" value="WD-EF-hand_domain"/>
</dbReference>
<feature type="compositionally biased region" description="Gly residues" evidence="5">
    <location>
        <begin position="47"/>
        <end position="61"/>
    </location>
</feature>
<dbReference type="PANTHER" id="PTHR44324:SF4">
    <property type="entry name" value="WD40 REPEAT DOMAIN 95"/>
    <property type="match status" value="1"/>
</dbReference>
<dbReference type="SMART" id="SM00320">
    <property type="entry name" value="WD40"/>
    <property type="match status" value="11"/>
</dbReference>
<feature type="repeat" description="WD" evidence="4">
    <location>
        <begin position="912"/>
        <end position="943"/>
    </location>
</feature>
<feature type="compositionally biased region" description="Acidic residues" evidence="5">
    <location>
        <begin position="1029"/>
        <end position="1040"/>
    </location>
</feature>
<feature type="repeat" description="WD" evidence="4">
    <location>
        <begin position="652"/>
        <end position="693"/>
    </location>
</feature>
<dbReference type="GO" id="GO:0005509">
    <property type="term" value="F:calcium ion binding"/>
    <property type="evidence" value="ECO:0007669"/>
    <property type="project" value="InterPro"/>
</dbReference>
<keyword evidence="2" id="KW-0677">Repeat</keyword>
<dbReference type="InterPro" id="IPR019775">
    <property type="entry name" value="WD40_repeat_CS"/>
</dbReference>
<dbReference type="RefSeq" id="XP_030836544.1">
    <property type="nucleotide sequence ID" value="XM_030980684.1"/>
</dbReference>
<dbReference type="PROSITE" id="PS00678">
    <property type="entry name" value="WD_REPEATS_1"/>
    <property type="match status" value="1"/>
</dbReference>
<reference evidence="8" key="1">
    <citation type="submission" date="2015-02" db="EMBL/GenBank/DDBJ databases">
        <title>Genome sequencing for Strongylocentrotus purpuratus.</title>
        <authorList>
            <person name="Murali S."/>
            <person name="Liu Y."/>
            <person name="Vee V."/>
            <person name="English A."/>
            <person name="Wang M."/>
            <person name="Skinner E."/>
            <person name="Han Y."/>
            <person name="Muzny D.M."/>
            <person name="Worley K.C."/>
            <person name="Gibbs R.A."/>
        </authorList>
    </citation>
    <scope>NUCLEOTIDE SEQUENCE</scope>
</reference>
<keyword evidence="8" id="KW-1185">Reference proteome</keyword>
<dbReference type="Gene3D" id="2.130.10.10">
    <property type="entry name" value="YVTN repeat-like/Quinoprotein amine dehydrogenase"/>
    <property type="match status" value="5"/>
</dbReference>
<evidence type="ECO:0000256" key="4">
    <source>
        <dbReference type="PROSITE-ProRule" id="PRU00221"/>
    </source>
</evidence>
<feature type="domain" description="EF-hand" evidence="6">
    <location>
        <begin position="136"/>
        <end position="171"/>
    </location>
</feature>
<dbReference type="PROSITE" id="PS50222">
    <property type="entry name" value="EF_HAND_2"/>
    <property type="match status" value="2"/>
</dbReference>
<evidence type="ECO:0000313" key="8">
    <source>
        <dbReference type="Proteomes" id="UP000007110"/>
    </source>
</evidence>
<sequence length="1130" mass="127738">MNNNTMPSIKRPGKPFRPSSASARLESRAQPSSFENGRPATAAPGLYGQGRGAGRGAGGRGSATNVAPAKNTKWMMNRMADLDIDVKAEQPARRMTLGAVDGLTDKDKEQAARVRHYATSAPPGTSLKIEEKINLDDLHGLKKFFEEADVDQSGTLSLDEFKTVLRGSLSLRTKNDEEITNLFMKIDFNSEGTIDWDEFCTYMQLEYEEKEDAYLRKKEVDLHTPAIILTSPHRDPVLRVTNMSDGTCVTTSQDGTIAFWSGNMELKRWKAVMVDQNTTRQKPKWVTDFVMMTQFNKIIVGTGDREIQFYELSTFEPYCQVTGLETTPLKLTYCATGFDECYLIYGDSEGCINIIIINGVGETLRTWKKLPKTEGIASVTLEKVAHSPLTQFVRWKVHDDWVGDIKYYDDIRSIISCSNRENTALVIGCTVGSTHVGSKLKDSKEHLPRPTTADRRAKLNQMHYSHAKKRLDNDETVFKIHKGVKTFDFCKEKNLIATGGMDRILRLWNPYVPSKPTGMLRGHNAPIFSLFIAPTENRIYSISQDKTIKVWDTKDQVCMLTIRPKTHKIRGDLQAAHYNTISKVFVVATDQMAMLTHRVKSLELREIPTTHRTPILCARYNNEFKNVVTTSDASVVKLWDFETGHLVFEFSQAHNNNAVTAMSFDNTGRRLITGGRDGRLKIWNYNNGHCLKVLEKAEGNDEVTDVVYIEMNKNRYVISVGWDRSINVYTDSSEDFRHVQRPMPRWTDDEKNGHQEDILSVSACPPSLLATSSYDGEIIVWNLVSGYAYSHIQSTKYFDDADEKYKGDGDESISKVLFIPSRRTNKESAQLVASGPRGCIHFWNVYNNGQLYGRFNCVKKKGTSVNCMLLSTDDLTLFTGDALGFVSVWDIDHYCLDRPDNIEEAPELMGSWRGHIQSITSMSLVEEHSILITSSLDCTVRLWTTEGHYVGTFGQDEPWDVFNPNTFKHPMVPYDVLVDPQSMPNHPIFDQKSSSSMSEYICDESLDDGQTGGETDMLDDGSGSSHGDEIEEKEEVEEREDDKKSESTSYISTREKFVYDDDMIAAELKKKPFNRGSGKRLRHEKLRSMPKERAVTSAYQTLKCFDLEDTPPLPPPSRSKDKTSDPFTFS</sequence>
<dbReference type="SUPFAM" id="SSF50978">
    <property type="entry name" value="WD40 repeat-like"/>
    <property type="match status" value="2"/>
</dbReference>
<dbReference type="Proteomes" id="UP000007110">
    <property type="component" value="Unassembled WGS sequence"/>
</dbReference>
<dbReference type="InterPro" id="IPR015943">
    <property type="entry name" value="WD40/YVTN_repeat-like_dom_sf"/>
</dbReference>
<feature type="region of interest" description="Disordered" evidence="5">
    <location>
        <begin position="1003"/>
        <end position="1049"/>
    </location>
</feature>
<dbReference type="PANTHER" id="PTHR44324">
    <property type="entry name" value="WD40 REPEAT DOMAIN 95"/>
    <property type="match status" value="1"/>
</dbReference>
<evidence type="ECO:0000256" key="2">
    <source>
        <dbReference type="ARBA" id="ARBA00022737"/>
    </source>
</evidence>
<dbReference type="InterPro" id="IPR001680">
    <property type="entry name" value="WD40_rpt"/>
</dbReference>
<dbReference type="SUPFAM" id="SSF82171">
    <property type="entry name" value="DPP6 N-terminal domain-like"/>
    <property type="match status" value="1"/>
</dbReference>
<dbReference type="InterPro" id="IPR036322">
    <property type="entry name" value="WD40_repeat_dom_sf"/>
</dbReference>
<feature type="region of interest" description="Disordered" evidence="5">
    <location>
        <begin position="1068"/>
        <end position="1094"/>
    </location>
</feature>
<dbReference type="SUPFAM" id="SSF47473">
    <property type="entry name" value="EF-hand"/>
    <property type="match status" value="1"/>
</dbReference>
<dbReference type="OMA" id="INIREPN"/>
<dbReference type="InterPro" id="IPR011992">
    <property type="entry name" value="EF-hand-dom_pair"/>
</dbReference>
<dbReference type="PROSITE" id="PS00018">
    <property type="entry name" value="EF_HAND_1"/>
    <property type="match status" value="2"/>
</dbReference>
<dbReference type="KEGG" id="spu:100890858"/>
<dbReference type="Pfam" id="PF13499">
    <property type="entry name" value="EF-hand_7"/>
    <property type="match status" value="1"/>
</dbReference>
<feature type="domain" description="EF-hand" evidence="6">
    <location>
        <begin position="174"/>
        <end position="209"/>
    </location>
</feature>
<dbReference type="GeneID" id="100890858"/>